<dbReference type="SUPFAM" id="SSF54427">
    <property type="entry name" value="NTF2-like"/>
    <property type="match status" value="1"/>
</dbReference>
<reference evidence="1 2" key="1">
    <citation type="submission" date="2021-02" db="EMBL/GenBank/DDBJ databases">
        <title>Activity-based single-cell genomes from oceanic crustal fluid captures similar information to metagenomic and metatranscriptomic surveys with orders of magnitude less sampling.</title>
        <authorList>
            <person name="D'Angelo T.S."/>
            <person name="Orcutt B.N."/>
        </authorList>
    </citation>
    <scope>NUCLEOTIDE SEQUENCE [LARGE SCALE GENOMIC DNA]</scope>
    <source>
        <strain evidence="1">AH-315-G02</strain>
    </source>
</reference>
<evidence type="ECO:0000313" key="2">
    <source>
        <dbReference type="Proteomes" id="UP000717534"/>
    </source>
</evidence>
<dbReference type="InterPro" id="IPR016878">
    <property type="entry name" value="MICAH-like"/>
</dbReference>
<dbReference type="PIRSF" id="PIRSF028288">
    <property type="entry name" value="UCP028288"/>
    <property type="match status" value="1"/>
</dbReference>
<evidence type="ECO:0008006" key="3">
    <source>
        <dbReference type="Google" id="ProtNLM"/>
    </source>
</evidence>
<comment type="caution">
    <text evidence="1">The sequence shown here is derived from an EMBL/GenBank/DDBJ whole genome shotgun (WGS) entry which is preliminary data.</text>
</comment>
<dbReference type="InterPro" id="IPR032710">
    <property type="entry name" value="NTF2-like_dom_sf"/>
</dbReference>
<dbReference type="Gene3D" id="3.10.450.50">
    <property type="match status" value="1"/>
</dbReference>
<dbReference type="Proteomes" id="UP000717534">
    <property type="component" value="Unassembled WGS sequence"/>
</dbReference>
<organism evidence="1 2">
    <name type="scientific">Desulfotalea psychrophila</name>
    <dbReference type="NCBI Taxonomy" id="84980"/>
    <lineage>
        <taxon>Bacteria</taxon>
        <taxon>Pseudomonadati</taxon>
        <taxon>Thermodesulfobacteriota</taxon>
        <taxon>Desulfobulbia</taxon>
        <taxon>Desulfobulbales</taxon>
        <taxon>Desulfocapsaceae</taxon>
        <taxon>Desulfotalea</taxon>
    </lineage>
</organism>
<gene>
    <name evidence="1" type="ORF">JYU06_01250</name>
</gene>
<proteinExistence type="predicted"/>
<dbReference type="EMBL" id="JAFITO010000005">
    <property type="protein sequence ID" value="MBN4068140.1"/>
    <property type="molecule type" value="Genomic_DNA"/>
</dbReference>
<sequence length="156" mass="17210">MADMITLEEVAQAQQVWGDGIVAIGKAFTDKEDFVAAAENHLDTLYNFEAGDVLFKPTKAADAQFRATRESALSYFVGGNAKFAEDTGFAIHPWTKVRFENMGTYLHGDYAVAMGNYFFTQTDGSEVKVEYTFGYNKTADGKLKINLHHSSLPFAG</sequence>
<protein>
    <recommendedName>
        <fullName evidence="3">Phosphoribosyl-AMP cyclohydrolase</fullName>
    </recommendedName>
</protein>
<evidence type="ECO:0000313" key="1">
    <source>
        <dbReference type="EMBL" id="MBN4068140.1"/>
    </source>
</evidence>
<name>A0ABS3AXS6_9BACT</name>
<accession>A0ABS3AXS6</accession>
<keyword evidence="2" id="KW-1185">Reference proteome</keyword>